<comment type="caution">
    <text evidence="2">The sequence shown here is derived from an EMBL/GenBank/DDBJ whole genome shotgun (WGS) entry which is preliminary data.</text>
</comment>
<feature type="compositionally biased region" description="Basic and acidic residues" evidence="1">
    <location>
        <begin position="61"/>
        <end position="70"/>
    </location>
</feature>
<dbReference type="Proteomes" id="UP000187203">
    <property type="component" value="Unassembled WGS sequence"/>
</dbReference>
<reference evidence="3" key="1">
    <citation type="submission" date="2013-09" db="EMBL/GenBank/DDBJ databases">
        <title>Corchorus olitorius genome sequencing.</title>
        <authorList>
            <person name="Alam M."/>
            <person name="Haque M.S."/>
            <person name="Islam M.S."/>
            <person name="Emdad E.M."/>
            <person name="Islam M.M."/>
            <person name="Ahmed B."/>
            <person name="Halim A."/>
            <person name="Hossen Q.M.M."/>
            <person name="Hossain M.Z."/>
            <person name="Ahmed R."/>
            <person name="Khan M.M."/>
            <person name="Islam R."/>
            <person name="Rashid M.M."/>
            <person name="Khan S.A."/>
            <person name="Rahman M.S."/>
            <person name="Alam M."/>
            <person name="Yahiya A.S."/>
            <person name="Khan M.S."/>
            <person name="Azam M.S."/>
            <person name="Haque T."/>
            <person name="Lashkar M.Z.H."/>
            <person name="Akhand A.I."/>
            <person name="Morshed G."/>
            <person name="Roy S."/>
            <person name="Uddin K.S."/>
            <person name="Rabeya T."/>
            <person name="Hossain A.S."/>
            <person name="Chowdhury A."/>
            <person name="Snigdha A.R."/>
            <person name="Mortoza M.S."/>
            <person name="Matin S.A."/>
            <person name="Hoque S.M.E."/>
            <person name="Islam M.K."/>
            <person name="Roy D.K."/>
            <person name="Haider R."/>
            <person name="Moosa M.M."/>
            <person name="Elias S.M."/>
            <person name="Hasan A.M."/>
            <person name="Jahan S."/>
            <person name="Shafiuddin M."/>
            <person name="Mahmood N."/>
            <person name="Shommy N.S."/>
        </authorList>
    </citation>
    <scope>NUCLEOTIDE SEQUENCE [LARGE SCALE GENOMIC DNA]</scope>
    <source>
        <strain evidence="3">cv. O-4</strain>
    </source>
</reference>
<evidence type="ECO:0000256" key="1">
    <source>
        <dbReference type="SAM" id="MobiDB-lite"/>
    </source>
</evidence>
<accession>A0A1R3KWH4</accession>
<dbReference type="AlphaFoldDB" id="A0A1R3KWH4"/>
<name>A0A1R3KWH4_9ROSI</name>
<feature type="region of interest" description="Disordered" evidence="1">
    <location>
        <begin position="56"/>
        <end position="89"/>
    </location>
</feature>
<protein>
    <submittedName>
        <fullName evidence="2">Uncharacterized protein</fullName>
    </submittedName>
</protein>
<dbReference type="EMBL" id="AWUE01010753">
    <property type="protein sequence ID" value="OMP11359.1"/>
    <property type="molecule type" value="Genomic_DNA"/>
</dbReference>
<proteinExistence type="predicted"/>
<evidence type="ECO:0000313" key="2">
    <source>
        <dbReference type="EMBL" id="OMP11359.1"/>
    </source>
</evidence>
<keyword evidence="3" id="KW-1185">Reference proteome</keyword>
<sequence>MKPKTSRCWLPSRSSTKSVQSCHASNQLDPSLFPSLGETSHWIELRLGWTNSRVMEEQEEGKEKRAKECINGEGEMASNQSDKSKLAPI</sequence>
<evidence type="ECO:0000313" key="3">
    <source>
        <dbReference type="Proteomes" id="UP000187203"/>
    </source>
</evidence>
<organism evidence="2 3">
    <name type="scientific">Corchorus olitorius</name>
    <dbReference type="NCBI Taxonomy" id="93759"/>
    <lineage>
        <taxon>Eukaryota</taxon>
        <taxon>Viridiplantae</taxon>
        <taxon>Streptophyta</taxon>
        <taxon>Embryophyta</taxon>
        <taxon>Tracheophyta</taxon>
        <taxon>Spermatophyta</taxon>
        <taxon>Magnoliopsida</taxon>
        <taxon>eudicotyledons</taxon>
        <taxon>Gunneridae</taxon>
        <taxon>Pentapetalae</taxon>
        <taxon>rosids</taxon>
        <taxon>malvids</taxon>
        <taxon>Malvales</taxon>
        <taxon>Malvaceae</taxon>
        <taxon>Grewioideae</taxon>
        <taxon>Apeibeae</taxon>
        <taxon>Corchorus</taxon>
    </lineage>
</organism>
<gene>
    <name evidence="2" type="ORF">COLO4_03852</name>
</gene>